<dbReference type="GO" id="GO:0004674">
    <property type="term" value="F:protein serine/threonine kinase activity"/>
    <property type="evidence" value="ECO:0007669"/>
    <property type="project" value="UniProtKB-KW"/>
</dbReference>
<accession>D0LID3</accession>
<dbReference type="SMART" id="SM00220">
    <property type="entry name" value="S_TKc"/>
    <property type="match status" value="1"/>
</dbReference>
<dbReference type="InterPro" id="IPR011009">
    <property type="entry name" value="Kinase-like_dom_sf"/>
</dbReference>
<evidence type="ECO:0000256" key="3">
    <source>
        <dbReference type="ARBA" id="ARBA00022777"/>
    </source>
</evidence>
<feature type="region of interest" description="Disordered" evidence="6">
    <location>
        <begin position="345"/>
        <end position="372"/>
    </location>
</feature>
<dbReference type="AlphaFoldDB" id="D0LID3"/>
<dbReference type="Gene3D" id="1.10.510.10">
    <property type="entry name" value="Transferase(Phosphotransferase) domain 1"/>
    <property type="match status" value="1"/>
</dbReference>
<evidence type="ECO:0000256" key="1">
    <source>
        <dbReference type="ARBA" id="ARBA00022679"/>
    </source>
</evidence>
<dbReference type="PROSITE" id="PS00108">
    <property type="entry name" value="PROTEIN_KINASE_ST"/>
    <property type="match status" value="1"/>
</dbReference>
<dbReference type="PROSITE" id="PS00107">
    <property type="entry name" value="PROTEIN_KINASE_ATP"/>
    <property type="match status" value="1"/>
</dbReference>
<reference evidence="9 10" key="1">
    <citation type="journal article" date="2010" name="Stand. Genomic Sci.">
        <title>Complete genome sequence of Haliangium ochraceum type strain (SMP-2).</title>
        <authorList>
            <consortium name="US DOE Joint Genome Institute (JGI-PGF)"/>
            <person name="Ivanova N."/>
            <person name="Daum C."/>
            <person name="Lang E."/>
            <person name="Abt B."/>
            <person name="Kopitz M."/>
            <person name="Saunders E."/>
            <person name="Lapidus A."/>
            <person name="Lucas S."/>
            <person name="Glavina Del Rio T."/>
            <person name="Nolan M."/>
            <person name="Tice H."/>
            <person name="Copeland A."/>
            <person name="Cheng J.F."/>
            <person name="Chen F."/>
            <person name="Bruce D."/>
            <person name="Goodwin L."/>
            <person name="Pitluck S."/>
            <person name="Mavromatis K."/>
            <person name="Pati A."/>
            <person name="Mikhailova N."/>
            <person name="Chen A."/>
            <person name="Palaniappan K."/>
            <person name="Land M."/>
            <person name="Hauser L."/>
            <person name="Chang Y.J."/>
            <person name="Jeffries C.D."/>
            <person name="Detter J.C."/>
            <person name="Brettin T."/>
            <person name="Rohde M."/>
            <person name="Goker M."/>
            <person name="Bristow J."/>
            <person name="Markowitz V."/>
            <person name="Eisen J.A."/>
            <person name="Hugenholtz P."/>
            <person name="Kyrpides N.C."/>
            <person name="Klenk H.P."/>
        </authorList>
    </citation>
    <scope>NUCLEOTIDE SEQUENCE [LARGE SCALE GENOMIC DNA]</scope>
    <source>
        <strain evidence="10">DSM 14365 / CIP 107738 / JCM 11303 / AJ 13395 / SMP-2</strain>
    </source>
</reference>
<feature type="compositionally biased region" description="Basic residues" evidence="6">
    <location>
        <begin position="594"/>
        <end position="608"/>
    </location>
</feature>
<sequence>MPSAEIAVISRPSPSYMDSTNPSTPLSVVAGDPVVLEEGVRVGEYEIEDSIGEGGFGTVFKAVHPLIGKVVAIKVLHRRYSAQPEMVSRFVAEARAVNQIRHRNIIDIFAFGQLDDGRHYYVMEYLEGMTLEQYLGDSGRVGLVETISVLRALARALDAAHAKGIAHRDLKPDNVFMVFDEDGTCQPKLLDFGIAKLLLEDAPQKHKTRTGAPIGTPQYMSPEQCRGRDVDHRTDIYGFGIIAYRMLTGVVPFDGEDYMDILLAQLQNLAVPPSQLAGPLPPDVDEAVLWMLEKDPEARPPSLAAAVRRLEAAAAAAGLTVPRGASLSVVPAMQRRASAATALIQGTPQPGSYPPPSNPSYPGSVRPSDSLSSLARASMRYSAASYPPPATGQGFGPGPGFAGSAPYGIPPHAAAPVTLQTAPSQPRVAAMRALVIVLGLAGAVLMGVVVNSMLAEPAPANPRADESAVAAAGIDTGEGEGEGPERPGEHSDERILVAAGEGDEPGVGEGQEPGGEGQVLRLVTLSVAGTPPETEVYGPTGLLGVVPGKVQLPVGEEPVVLTFKASKYRSESREVVPSEDRALEVELAPIPRGRSNRRPKQRGNKVRKQRDTIENPFDR</sequence>
<evidence type="ECO:0000256" key="4">
    <source>
        <dbReference type="ARBA" id="ARBA00022840"/>
    </source>
</evidence>
<dbReference type="PROSITE" id="PS50011">
    <property type="entry name" value="PROTEIN_KINASE_DOM"/>
    <property type="match status" value="1"/>
</dbReference>
<protein>
    <submittedName>
        <fullName evidence="9">Serine/threonine protein kinase</fullName>
    </submittedName>
</protein>
<dbReference type="InterPro" id="IPR017441">
    <property type="entry name" value="Protein_kinase_ATP_BS"/>
</dbReference>
<dbReference type="CDD" id="cd14014">
    <property type="entry name" value="STKc_PknB_like"/>
    <property type="match status" value="1"/>
</dbReference>
<dbReference type="Gene3D" id="3.30.200.20">
    <property type="entry name" value="Phosphorylase Kinase, domain 1"/>
    <property type="match status" value="1"/>
</dbReference>
<evidence type="ECO:0000256" key="7">
    <source>
        <dbReference type="SAM" id="Phobius"/>
    </source>
</evidence>
<keyword evidence="7" id="KW-0472">Membrane</keyword>
<keyword evidence="10" id="KW-1185">Reference proteome</keyword>
<feature type="compositionally biased region" description="Basic and acidic residues" evidence="6">
    <location>
        <begin position="609"/>
        <end position="619"/>
    </location>
</feature>
<dbReference type="HOGENOM" id="CLU_000288_63_44_7"/>
<dbReference type="KEGG" id="hoh:Hoch_4013"/>
<dbReference type="InterPro" id="IPR008271">
    <property type="entry name" value="Ser/Thr_kinase_AS"/>
</dbReference>
<evidence type="ECO:0000256" key="5">
    <source>
        <dbReference type="PROSITE-ProRule" id="PRU10141"/>
    </source>
</evidence>
<evidence type="ECO:0000256" key="2">
    <source>
        <dbReference type="ARBA" id="ARBA00022741"/>
    </source>
</evidence>
<dbReference type="Proteomes" id="UP000001880">
    <property type="component" value="Chromosome"/>
</dbReference>
<feature type="compositionally biased region" description="Low complexity" evidence="6">
    <location>
        <begin position="360"/>
        <end position="372"/>
    </location>
</feature>
<keyword evidence="9" id="KW-0723">Serine/threonine-protein kinase</keyword>
<feature type="transmembrane region" description="Helical" evidence="7">
    <location>
        <begin position="433"/>
        <end position="454"/>
    </location>
</feature>
<organism evidence="9 10">
    <name type="scientific">Haliangium ochraceum (strain DSM 14365 / JCM 11303 / SMP-2)</name>
    <dbReference type="NCBI Taxonomy" id="502025"/>
    <lineage>
        <taxon>Bacteria</taxon>
        <taxon>Pseudomonadati</taxon>
        <taxon>Myxococcota</taxon>
        <taxon>Polyangia</taxon>
        <taxon>Haliangiales</taxon>
        <taxon>Kofleriaceae</taxon>
        <taxon>Haliangium</taxon>
    </lineage>
</organism>
<dbReference type="EMBL" id="CP001804">
    <property type="protein sequence ID" value="ACY16512.1"/>
    <property type="molecule type" value="Genomic_DNA"/>
</dbReference>
<dbReference type="PANTHER" id="PTHR43289:SF34">
    <property type="entry name" value="SERINE_THREONINE-PROTEIN KINASE YBDM-RELATED"/>
    <property type="match status" value="1"/>
</dbReference>
<dbReference type="Pfam" id="PF00069">
    <property type="entry name" value="Pkinase"/>
    <property type="match status" value="1"/>
</dbReference>
<keyword evidence="2 5" id="KW-0547">Nucleotide-binding</keyword>
<dbReference type="STRING" id="502025.Hoch_4013"/>
<dbReference type="GO" id="GO:0005524">
    <property type="term" value="F:ATP binding"/>
    <property type="evidence" value="ECO:0007669"/>
    <property type="project" value="UniProtKB-UniRule"/>
</dbReference>
<evidence type="ECO:0000259" key="8">
    <source>
        <dbReference type="PROSITE" id="PS50011"/>
    </source>
</evidence>
<feature type="domain" description="Protein kinase" evidence="8">
    <location>
        <begin position="45"/>
        <end position="314"/>
    </location>
</feature>
<proteinExistence type="predicted"/>
<gene>
    <name evidence="9" type="ordered locus">Hoch_4013</name>
</gene>
<keyword evidence="7" id="KW-1133">Transmembrane helix</keyword>
<keyword evidence="3 9" id="KW-0418">Kinase</keyword>
<feature type="binding site" evidence="5">
    <location>
        <position position="74"/>
    </location>
    <ligand>
        <name>ATP</name>
        <dbReference type="ChEBI" id="CHEBI:30616"/>
    </ligand>
</feature>
<dbReference type="eggNOG" id="COG0515">
    <property type="taxonomic scope" value="Bacteria"/>
</dbReference>
<dbReference type="SUPFAM" id="SSF56112">
    <property type="entry name" value="Protein kinase-like (PK-like)"/>
    <property type="match status" value="1"/>
</dbReference>
<dbReference type="PANTHER" id="PTHR43289">
    <property type="entry name" value="MITOGEN-ACTIVATED PROTEIN KINASE KINASE KINASE 20-RELATED"/>
    <property type="match status" value="1"/>
</dbReference>
<evidence type="ECO:0000256" key="6">
    <source>
        <dbReference type="SAM" id="MobiDB-lite"/>
    </source>
</evidence>
<name>D0LID3_HALO1</name>
<keyword evidence="1" id="KW-0808">Transferase</keyword>
<keyword evidence="7" id="KW-0812">Transmembrane</keyword>
<dbReference type="InterPro" id="IPR000719">
    <property type="entry name" value="Prot_kinase_dom"/>
</dbReference>
<evidence type="ECO:0000313" key="10">
    <source>
        <dbReference type="Proteomes" id="UP000001880"/>
    </source>
</evidence>
<feature type="region of interest" description="Disordered" evidence="6">
    <location>
        <begin position="586"/>
        <end position="619"/>
    </location>
</feature>
<evidence type="ECO:0000313" key="9">
    <source>
        <dbReference type="EMBL" id="ACY16512.1"/>
    </source>
</evidence>
<feature type="region of interest" description="Disordered" evidence="6">
    <location>
        <begin position="207"/>
        <end position="226"/>
    </location>
</feature>
<keyword evidence="4 5" id="KW-0067">ATP-binding</keyword>